<dbReference type="NCBIfam" id="TIGR02293">
    <property type="entry name" value="TAS_TIGR02293"/>
    <property type="match status" value="1"/>
</dbReference>
<dbReference type="STRING" id="388413.ALPR1_16314"/>
<keyword evidence="4" id="KW-1185">Reference proteome</keyword>
<dbReference type="InterPro" id="IPR046847">
    <property type="entry name" value="Xre-like_HTH"/>
</dbReference>
<dbReference type="AlphaFoldDB" id="A3I164"/>
<protein>
    <submittedName>
        <fullName evidence="3">Toxin-antitoxin system, antitoxin component</fullName>
    </submittedName>
</protein>
<evidence type="ECO:0000313" key="3">
    <source>
        <dbReference type="EMBL" id="EAZ80210.1"/>
    </source>
</evidence>
<feature type="domain" description="Antitoxin Xre-like helix-turn-helix" evidence="2">
    <location>
        <begin position="39"/>
        <end position="96"/>
    </location>
</feature>
<evidence type="ECO:0000259" key="1">
    <source>
        <dbReference type="Pfam" id="PF09722"/>
    </source>
</evidence>
<dbReference type="eggNOG" id="COG5642">
    <property type="taxonomic scope" value="Bacteria"/>
</dbReference>
<dbReference type="HOGENOM" id="CLU_109353_4_0_10"/>
<dbReference type="GO" id="GO:0003677">
    <property type="term" value="F:DNA binding"/>
    <property type="evidence" value="ECO:0007669"/>
    <property type="project" value="InterPro"/>
</dbReference>
<sequence>MAKKSSKVKEPAVAYEKTSNLSVSDILHIDDHPLDEPFDRLEVFRNGLPRKSFDSLKELSGMDYNTLATALGVSSKTLQRKEVFDTIQSEKIYQLASLYALGINYFGKEGFKRWMDRPLFTLGNRKPLELIDVSEGIDLLKSEIMKLQYGIVI</sequence>
<dbReference type="Pfam" id="PF20432">
    <property type="entry name" value="Xre-like-HTH"/>
    <property type="match status" value="1"/>
</dbReference>
<comment type="caution">
    <text evidence="3">The sequence shown here is derived from an EMBL/GenBank/DDBJ whole genome shotgun (WGS) entry which is preliminary data.</text>
</comment>
<reference evidence="3 4" key="1">
    <citation type="journal article" date="2011" name="J. Bacteriol.">
        <title>Complete genome sequence of Algoriphagus sp. PR1, bacterial prey of a colony-forming choanoflagellate.</title>
        <authorList>
            <person name="Alegado R.A."/>
            <person name="Ferriera S."/>
            <person name="Nusbaum C."/>
            <person name="Young S.K."/>
            <person name="Zeng Q."/>
            <person name="Imamovic A."/>
            <person name="Fairclough S.R."/>
            <person name="King N."/>
        </authorList>
    </citation>
    <scope>NUCLEOTIDE SEQUENCE [LARGE SCALE GENOMIC DNA]</scope>
    <source>
        <strain evidence="3 4">PR1</strain>
    </source>
</reference>
<dbReference type="OrthoDB" id="5770459at2"/>
<gene>
    <name evidence="3" type="ORF">ALPR1_16314</name>
</gene>
<proteinExistence type="predicted"/>
<dbReference type="Proteomes" id="UP000003919">
    <property type="component" value="Unassembled WGS sequence"/>
</dbReference>
<accession>A3I164</accession>
<dbReference type="InterPro" id="IPR011979">
    <property type="entry name" value="Antitox_Xre"/>
</dbReference>
<evidence type="ECO:0000313" key="4">
    <source>
        <dbReference type="Proteomes" id="UP000003919"/>
    </source>
</evidence>
<dbReference type="RefSeq" id="WP_008202111.1">
    <property type="nucleotide sequence ID" value="NZ_CM001023.1"/>
</dbReference>
<dbReference type="EMBL" id="AAXU02000001">
    <property type="protein sequence ID" value="EAZ80210.1"/>
    <property type="molecule type" value="Genomic_DNA"/>
</dbReference>
<name>A3I164_9BACT</name>
<feature type="domain" description="Antitoxin Xre/MbcA/ParS-like toxin-binding" evidence="1">
    <location>
        <begin position="105"/>
        <end position="150"/>
    </location>
</feature>
<dbReference type="InterPro" id="IPR024467">
    <property type="entry name" value="Xre/MbcA/ParS-like_toxin-bd"/>
</dbReference>
<organism evidence="3 4">
    <name type="scientific">Algoriphagus machipongonensis</name>
    <dbReference type="NCBI Taxonomy" id="388413"/>
    <lineage>
        <taxon>Bacteria</taxon>
        <taxon>Pseudomonadati</taxon>
        <taxon>Bacteroidota</taxon>
        <taxon>Cytophagia</taxon>
        <taxon>Cytophagales</taxon>
        <taxon>Cyclobacteriaceae</taxon>
        <taxon>Algoriphagus</taxon>
    </lineage>
</organism>
<dbReference type="Pfam" id="PF09722">
    <property type="entry name" value="Xre_MbcA_ParS_C"/>
    <property type="match status" value="1"/>
</dbReference>
<evidence type="ECO:0000259" key="2">
    <source>
        <dbReference type="Pfam" id="PF20432"/>
    </source>
</evidence>